<dbReference type="InterPro" id="IPR052022">
    <property type="entry name" value="26kDa_periplasmic_antigen"/>
</dbReference>
<feature type="signal peptide" evidence="1">
    <location>
        <begin position="1"/>
        <end position="21"/>
    </location>
</feature>
<dbReference type="Proteomes" id="UP001065265">
    <property type="component" value="Chromosome"/>
</dbReference>
<feature type="chain" id="PRO_5047548257" evidence="1">
    <location>
        <begin position="22"/>
        <end position="241"/>
    </location>
</feature>
<organism evidence="2 3">
    <name type="scientific">Qipengyuania spongiae</name>
    <dbReference type="NCBI Taxonomy" id="2909673"/>
    <lineage>
        <taxon>Bacteria</taxon>
        <taxon>Pseudomonadati</taxon>
        <taxon>Pseudomonadota</taxon>
        <taxon>Alphaproteobacteria</taxon>
        <taxon>Sphingomonadales</taxon>
        <taxon>Erythrobacteraceae</taxon>
        <taxon>Qipengyuania</taxon>
    </lineage>
</organism>
<dbReference type="PANTHER" id="PTHR34387:SF1">
    <property type="entry name" value="PERIPLASMIC IMMUNOGENIC PROTEIN"/>
    <property type="match status" value="1"/>
</dbReference>
<evidence type="ECO:0000313" key="3">
    <source>
        <dbReference type="Proteomes" id="UP001065265"/>
    </source>
</evidence>
<accession>A0ABY5SXE7</accession>
<evidence type="ECO:0000313" key="2">
    <source>
        <dbReference type="EMBL" id="UVI38531.1"/>
    </source>
</evidence>
<dbReference type="InterPro" id="IPR007497">
    <property type="entry name" value="SIMPL/DUF541"/>
</dbReference>
<name>A0ABY5SXE7_9SPHN</name>
<sequence length="241" mass="25584">MNTLAAALLSATAVLAVPATAAEVQVQTQGPVVELSVFEQIEVEPDLATVGTGVTTKAPTAVEALRRNSAEMERLVQMIRALGIAAEDIQTARINLNAQYDYRNNQSPRFTGYQASNQVTVKLREVERVGEVLDAFVSAGATNINGPYFSIENDVEAKATARRRALERGQKQAEDYARIAGYRGVRLVQVAEAIRSSGGSGPESDAIVVTGARVQSAPQPPVAPGVVSTGVAIALTYEMTR</sequence>
<dbReference type="EMBL" id="CP092471">
    <property type="protein sequence ID" value="UVI38531.1"/>
    <property type="molecule type" value="Genomic_DNA"/>
</dbReference>
<keyword evidence="3" id="KW-1185">Reference proteome</keyword>
<protein>
    <submittedName>
        <fullName evidence="2">SIMPL domain-containing protein</fullName>
    </submittedName>
</protein>
<reference evidence="2" key="1">
    <citation type="submission" date="2022-02" db="EMBL/GenBank/DDBJ databases">
        <title>Qipengyuania spongiae sp. nov., isolated from marine sponge.</title>
        <authorList>
            <person name="Li Z."/>
            <person name="Zhang M."/>
        </authorList>
    </citation>
    <scope>NUCLEOTIDE SEQUENCE</scope>
    <source>
        <strain evidence="2">PHS-Z21</strain>
    </source>
</reference>
<keyword evidence="1" id="KW-0732">Signal</keyword>
<evidence type="ECO:0000256" key="1">
    <source>
        <dbReference type="SAM" id="SignalP"/>
    </source>
</evidence>
<dbReference type="Gene3D" id="3.30.110.170">
    <property type="entry name" value="Protein of unknown function (DUF541), domain 1"/>
    <property type="match status" value="1"/>
</dbReference>
<gene>
    <name evidence="2" type="ORF">L1F33_09710</name>
</gene>
<dbReference type="Pfam" id="PF04402">
    <property type="entry name" value="SIMPL"/>
    <property type="match status" value="1"/>
</dbReference>
<dbReference type="RefSeq" id="WP_265557699.1">
    <property type="nucleotide sequence ID" value="NZ_CP092471.1"/>
</dbReference>
<proteinExistence type="predicted"/>
<dbReference type="PANTHER" id="PTHR34387">
    <property type="entry name" value="SLR1258 PROTEIN"/>
    <property type="match status" value="1"/>
</dbReference>
<dbReference type="Gene3D" id="3.30.70.2970">
    <property type="entry name" value="Protein of unknown function (DUF541), domain 2"/>
    <property type="match status" value="1"/>
</dbReference>